<reference evidence="2 3" key="1">
    <citation type="submission" date="2014-11" db="EMBL/GenBank/DDBJ databases">
        <authorList>
            <person name="Zhu J."/>
            <person name="Qi W."/>
            <person name="Song R."/>
        </authorList>
    </citation>
    <scope>NUCLEOTIDE SEQUENCE [LARGE SCALE GENOMIC DNA]</scope>
</reference>
<dbReference type="InParanoid" id="A0A0G4ETG6"/>
<gene>
    <name evidence="2" type="ORF">Vbra_13325</name>
</gene>
<name>A0A0G4ETG6_VITBC</name>
<dbReference type="Proteomes" id="UP000041254">
    <property type="component" value="Unassembled WGS sequence"/>
</dbReference>
<keyword evidence="3" id="KW-1185">Reference proteome</keyword>
<accession>A0A0G4ETG6</accession>
<sequence length="150" mass="16099">MWSGRCRLPHIGMILGGSDEGHAKMGNMWLANSALWKGRRPVLHRGVNVGGQCAILLQRTFRHPHTIDAPGRPLPSTFCDATSACQSCPPTCRTSRPQRRPPKSSSHEHGRTSSGVRSAAAVQGVAGMTWRHGSGPPAAKHGPSRWVEAA</sequence>
<evidence type="ECO:0000313" key="2">
    <source>
        <dbReference type="EMBL" id="CEM01899.1"/>
    </source>
</evidence>
<dbReference type="EMBL" id="CDMY01000313">
    <property type="protein sequence ID" value="CEM01899.1"/>
    <property type="molecule type" value="Genomic_DNA"/>
</dbReference>
<protein>
    <submittedName>
        <fullName evidence="2">Uncharacterized protein</fullName>
    </submittedName>
</protein>
<proteinExistence type="predicted"/>
<feature type="region of interest" description="Disordered" evidence="1">
    <location>
        <begin position="88"/>
        <end position="150"/>
    </location>
</feature>
<organism evidence="2 3">
    <name type="scientific">Vitrella brassicaformis (strain CCMP3155)</name>
    <dbReference type="NCBI Taxonomy" id="1169540"/>
    <lineage>
        <taxon>Eukaryota</taxon>
        <taxon>Sar</taxon>
        <taxon>Alveolata</taxon>
        <taxon>Colpodellida</taxon>
        <taxon>Vitrellaceae</taxon>
        <taxon>Vitrella</taxon>
    </lineage>
</organism>
<evidence type="ECO:0000256" key="1">
    <source>
        <dbReference type="SAM" id="MobiDB-lite"/>
    </source>
</evidence>
<dbReference type="VEuPathDB" id="CryptoDB:Vbra_13325"/>
<evidence type="ECO:0000313" key="3">
    <source>
        <dbReference type="Proteomes" id="UP000041254"/>
    </source>
</evidence>
<dbReference type="AlphaFoldDB" id="A0A0G4ETG6"/>